<comment type="catalytic activity">
    <reaction evidence="1">
        <text>alpha-D-glucose 6-phosphate = beta-D-glucose 6-phosphate</text>
        <dbReference type="Rhea" id="RHEA:16249"/>
        <dbReference type="ChEBI" id="CHEBI:58225"/>
        <dbReference type="ChEBI" id="CHEBI:58247"/>
        <dbReference type="EC" id="5.1.3.15"/>
    </reaction>
</comment>
<keyword evidence="6" id="KW-1185">Reference proteome</keyword>
<dbReference type="EMBL" id="JAWCUA010000001">
    <property type="protein sequence ID" value="MDU0111567.1"/>
    <property type="molecule type" value="Genomic_DNA"/>
</dbReference>
<accession>A0ABU3QWD2</accession>
<dbReference type="Pfam" id="PF01263">
    <property type="entry name" value="Aldose_epim"/>
    <property type="match status" value="1"/>
</dbReference>
<dbReference type="RefSeq" id="WP_315945499.1">
    <property type="nucleotide sequence ID" value="NZ_JAWCUA010000001.1"/>
</dbReference>
<protein>
    <recommendedName>
        <fullName evidence="4">Putative glucose-6-phosphate 1-epimerase</fullName>
        <ecNumber evidence="4">5.1.3.15</ecNumber>
    </recommendedName>
</protein>
<dbReference type="InterPro" id="IPR014718">
    <property type="entry name" value="GH-type_carb-bd"/>
</dbReference>
<evidence type="ECO:0000256" key="4">
    <source>
        <dbReference type="PIRNR" id="PIRNR016020"/>
    </source>
</evidence>
<dbReference type="PANTHER" id="PTHR11122">
    <property type="entry name" value="APOSPORY-ASSOCIATED PROTEIN C-RELATED"/>
    <property type="match status" value="1"/>
</dbReference>
<organism evidence="5 6">
    <name type="scientific">Psychrosphaera aquimarina</name>
    <dbReference type="NCBI Taxonomy" id="2044854"/>
    <lineage>
        <taxon>Bacteria</taxon>
        <taxon>Pseudomonadati</taxon>
        <taxon>Pseudomonadota</taxon>
        <taxon>Gammaproteobacteria</taxon>
        <taxon>Alteromonadales</taxon>
        <taxon>Pseudoalteromonadaceae</taxon>
        <taxon>Psychrosphaera</taxon>
    </lineage>
</organism>
<keyword evidence="3 4" id="KW-0413">Isomerase</keyword>
<dbReference type="PANTHER" id="PTHR11122:SF13">
    <property type="entry name" value="GLUCOSE-6-PHOSPHATE 1-EPIMERASE"/>
    <property type="match status" value="1"/>
</dbReference>
<evidence type="ECO:0000313" key="5">
    <source>
        <dbReference type="EMBL" id="MDU0111567.1"/>
    </source>
</evidence>
<dbReference type="CDD" id="cd09020">
    <property type="entry name" value="D-hex-6-P-epi_like"/>
    <property type="match status" value="1"/>
</dbReference>
<dbReference type="Gene3D" id="2.70.98.10">
    <property type="match status" value="1"/>
</dbReference>
<evidence type="ECO:0000256" key="1">
    <source>
        <dbReference type="ARBA" id="ARBA00001096"/>
    </source>
</evidence>
<evidence type="ECO:0000313" key="6">
    <source>
        <dbReference type="Proteomes" id="UP001257914"/>
    </source>
</evidence>
<dbReference type="InterPro" id="IPR025532">
    <property type="entry name" value="G6P_1-epimerase"/>
</dbReference>
<comment type="similarity">
    <text evidence="2 4">Belongs to the glucose-6-phosphate 1-epimerase family.</text>
</comment>
<name>A0ABU3QWD2_9GAMM</name>
<dbReference type="EC" id="5.1.3.15" evidence="4"/>
<dbReference type="SUPFAM" id="SSF74650">
    <property type="entry name" value="Galactose mutarotase-like"/>
    <property type="match status" value="1"/>
</dbReference>
<evidence type="ECO:0000256" key="2">
    <source>
        <dbReference type="ARBA" id="ARBA00005866"/>
    </source>
</evidence>
<comment type="caution">
    <text evidence="5">The sequence shown here is derived from an EMBL/GenBank/DDBJ whole genome shotgun (WGS) entry which is preliminary data.</text>
</comment>
<dbReference type="InterPro" id="IPR008183">
    <property type="entry name" value="Aldose_1/G6P_1-epimerase"/>
</dbReference>
<gene>
    <name evidence="5" type="ORF">RT723_00795</name>
</gene>
<dbReference type="InterPro" id="IPR011013">
    <property type="entry name" value="Gal_mutarotase_sf_dom"/>
</dbReference>
<proteinExistence type="inferred from homology"/>
<reference evidence="5 6" key="1">
    <citation type="submission" date="2023-10" db="EMBL/GenBank/DDBJ databases">
        <title>Psychrosphaera aquimaarina strain SW33 isolated from seawater.</title>
        <authorList>
            <person name="Bayburt H."/>
            <person name="Kim J.M."/>
            <person name="Choi B.J."/>
            <person name="Jeon C.O."/>
        </authorList>
    </citation>
    <scope>NUCLEOTIDE SEQUENCE [LARGE SCALE GENOMIC DNA]</scope>
    <source>
        <strain evidence="5 6">KCTC 52743</strain>
    </source>
</reference>
<dbReference type="PIRSF" id="PIRSF016020">
    <property type="entry name" value="PHexose_mutarotase"/>
    <property type="match status" value="1"/>
</dbReference>
<evidence type="ECO:0000256" key="3">
    <source>
        <dbReference type="ARBA" id="ARBA00023235"/>
    </source>
</evidence>
<dbReference type="Proteomes" id="UP001257914">
    <property type="component" value="Unassembled WGS sequence"/>
</dbReference>
<sequence>MNNQFVSKETLNSCVYYKIEHPKFAATISEFGGQLLSFTPKDNQNEPQNLLWLSESSPLDGSKPIRGGVPLCWPWFGPAQGDFVGEPQHGYIRSVPWSLINIVESDTSVEMIMQPNLTKELSQSLGLDVQVRYVFADTISIELTTTNTSTEAKPLSQAIHTYFALDNVNDHKVLGLNQIRYLDKLDNAAEVIQDGDVVITEHTDRVYLTAQDKVSLLNGNKNMDILGQGHDSIVVWNPWQENAKNMVDFDDQGYTNMICIEMANTQGLVLQPQQVHKLVQLIKP</sequence>